<evidence type="ECO:0000313" key="2">
    <source>
        <dbReference type="Proteomes" id="UP000001203"/>
    </source>
</evidence>
<dbReference type="HOGENOM" id="CLU_3403078_0_0_3"/>
<sequence length="30" mass="3309">MSKVTGDLINLLFALSPLLPLLTSTNNRYC</sequence>
<name>B1WT23_CROS5</name>
<dbReference type="AlphaFoldDB" id="B1WT23"/>
<protein>
    <submittedName>
        <fullName evidence="1">Uncharacterized protein</fullName>
    </submittedName>
</protein>
<dbReference type="KEGG" id="cyt:cce_1002"/>
<dbReference type="STRING" id="43989.cce_1002"/>
<keyword evidence="2" id="KW-1185">Reference proteome</keyword>
<organism evidence="1 2">
    <name type="scientific">Crocosphaera subtropica (strain ATCC 51142 / BH68)</name>
    <name type="common">Cyanothece sp. (strain ATCC 51142)</name>
    <dbReference type="NCBI Taxonomy" id="43989"/>
    <lineage>
        <taxon>Bacteria</taxon>
        <taxon>Bacillati</taxon>
        <taxon>Cyanobacteriota</taxon>
        <taxon>Cyanophyceae</taxon>
        <taxon>Oscillatoriophycideae</taxon>
        <taxon>Chroococcales</taxon>
        <taxon>Aphanothecaceae</taxon>
        <taxon>Crocosphaera</taxon>
        <taxon>Crocosphaera subtropica</taxon>
    </lineage>
</organism>
<reference evidence="1 2" key="1">
    <citation type="journal article" date="2008" name="Proc. Natl. Acad. Sci. U.S.A.">
        <title>The genome of Cyanothece 51142, a unicellular diazotrophic cyanobacterium important in the marine nitrogen cycle.</title>
        <authorList>
            <person name="Welsh E.A."/>
            <person name="Liberton M."/>
            <person name="Stoeckel J."/>
            <person name="Loh T."/>
            <person name="Elvitigala T."/>
            <person name="Wang C."/>
            <person name="Wollam A."/>
            <person name="Fulton R.S."/>
            <person name="Clifton S.W."/>
            <person name="Jacobs J.M."/>
            <person name="Aurora R."/>
            <person name="Ghosh B.K."/>
            <person name="Sherman L.A."/>
            <person name="Smith R.D."/>
            <person name="Wilson R.K."/>
            <person name="Pakrasi H.B."/>
        </authorList>
    </citation>
    <scope>NUCLEOTIDE SEQUENCE [LARGE SCALE GENOMIC DNA]</scope>
    <source>
        <strain evidence="2">ATCC 51142 / BH68</strain>
    </source>
</reference>
<gene>
    <name evidence="1" type="ordered locus">cce_1002</name>
</gene>
<evidence type="ECO:0000313" key="1">
    <source>
        <dbReference type="EMBL" id="ACB50353.1"/>
    </source>
</evidence>
<proteinExistence type="predicted"/>
<dbReference type="EMBL" id="CP000806">
    <property type="protein sequence ID" value="ACB50353.1"/>
    <property type="molecule type" value="Genomic_DNA"/>
</dbReference>
<dbReference type="Proteomes" id="UP000001203">
    <property type="component" value="Chromosome circular"/>
</dbReference>
<accession>B1WT23</accession>